<dbReference type="EMBL" id="JARKIB010000002">
    <property type="protein sequence ID" value="KAJ7784401.1"/>
    <property type="molecule type" value="Genomic_DNA"/>
</dbReference>
<protein>
    <submittedName>
        <fullName evidence="1">Uncharacterized protein</fullName>
    </submittedName>
</protein>
<evidence type="ECO:0000313" key="2">
    <source>
        <dbReference type="Proteomes" id="UP001215598"/>
    </source>
</evidence>
<sequence>MKGRLSGIDSDGVWYIKWILKTQCDLKTRIMCGYVWAFPYPMASSSAREIAQNIFDWERITEEHAAVLRQHPNQFAQAYEELEKAAPPNVNVIPPRDEWDKYIEEMSLALDCNAVDFTARVKTISQCSFLCQLSMMKAAEDPAVNIEMLKIRSTLHQNHYYPKVEARFPPPAEMHPYLAKLFGVVAPLQTSSSSPVLPTASIIAPLQQPLSSPPSSVLFTFLSVSTCFACYRLHLSFGQGSSFHAPHIRRSH</sequence>
<dbReference type="Proteomes" id="UP001215598">
    <property type="component" value="Unassembled WGS sequence"/>
</dbReference>
<accession>A0AAD7KF79</accession>
<gene>
    <name evidence="1" type="ORF">B0H16DRAFT_1670779</name>
</gene>
<proteinExistence type="predicted"/>
<comment type="caution">
    <text evidence="1">The sequence shown here is derived from an EMBL/GenBank/DDBJ whole genome shotgun (WGS) entry which is preliminary data.</text>
</comment>
<keyword evidence="2" id="KW-1185">Reference proteome</keyword>
<evidence type="ECO:0000313" key="1">
    <source>
        <dbReference type="EMBL" id="KAJ7784401.1"/>
    </source>
</evidence>
<dbReference type="AlphaFoldDB" id="A0AAD7KF79"/>
<name>A0AAD7KF79_9AGAR</name>
<organism evidence="1 2">
    <name type="scientific">Mycena metata</name>
    <dbReference type="NCBI Taxonomy" id="1033252"/>
    <lineage>
        <taxon>Eukaryota</taxon>
        <taxon>Fungi</taxon>
        <taxon>Dikarya</taxon>
        <taxon>Basidiomycota</taxon>
        <taxon>Agaricomycotina</taxon>
        <taxon>Agaricomycetes</taxon>
        <taxon>Agaricomycetidae</taxon>
        <taxon>Agaricales</taxon>
        <taxon>Marasmiineae</taxon>
        <taxon>Mycenaceae</taxon>
        <taxon>Mycena</taxon>
    </lineage>
</organism>
<reference evidence="1" key="1">
    <citation type="submission" date="2023-03" db="EMBL/GenBank/DDBJ databases">
        <title>Massive genome expansion in bonnet fungi (Mycena s.s.) driven by repeated elements and novel gene families across ecological guilds.</title>
        <authorList>
            <consortium name="Lawrence Berkeley National Laboratory"/>
            <person name="Harder C.B."/>
            <person name="Miyauchi S."/>
            <person name="Viragh M."/>
            <person name="Kuo A."/>
            <person name="Thoen E."/>
            <person name="Andreopoulos B."/>
            <person name="Lu D."/>
            <person name="Skrede I."/>
            <person name="Drula E."/>
            <person name="Henrissat B."/>
            <person name="Morin E."/>
            <person name="Kohler A."/>
            <person name="Barry K."/>
            <person name="LaButti K."/>
            <person name="Morin E."/>
            <person name="Salamov A."/>
            <person name="Lipzen A."/>
            <person name="Mereny Z."/>
            <person name="Hegedus B."/>
            <person name="Baldrian P."/>
            <person name="Stursova M."/>
            <person name="Weitz H."/>
            <person name="Taylor A."/>
            <person name="Grigoriev I.V."/>
            <person name="Nagy L.G."/>
            <person name="Martin F."/>
            <person name="Kauserud H."/>
        </authorList>
    </citation>
    <scope>NUCLEOTIDE SEQUENCE</scope>
    <source>
        <strain evidence="1">CBHHK182m</strain>
    </source>
</reference>